<dbReference type="Pfam" id="PF00002">
    <property type="entry name" value="7tm_2"/>
    <property type="match status" value="1"/>
</dbReference>
<dbReference type="PROSITE" id="PS50259">
    <property type="entry name" value="G_PROTEIN_RECEP_F3_4"/>
    <property type="match status" value="1"/>
</dbReference>
<accession>A0A2B4RU05</accession>
<proteinExistence type="predicted"/>
<evidence type="ECO:0000256" key="4">
    <source>
        <dbReference type="ARBA" id="ARBA00022729"/>
    </source>
</evidence>
<evidence type="ECO:0000256" key="6">
    <source>
        <dbReference type="ARBA" id="ARBA00023040"/>
    </source>
</evidence>
<keyword evidence="6" id="KW-0297">G-protein coupled receptor</keyword>
<dbReference type="FunFam" id="2.10.50.30:FF:000005">
    <property type="entry name" value="Metabotropic glutamate receptor"/>
    <property type="match status" value="1"/>
</dbReference>
<feature type="transmembrane region" description="Helical" evidence="12">
    <location>
        <begin position="955"/>
        <end position="974"/>
    </location>
</feature>
<feature type="domain" description="G-protein coupled receptors family 3 profile" evidence="13">
    <location>
        <begin position="1597"/>
        <end position="1857"/>
    </location>
</feature>
<name>A0A2B4RU05_STYPI</name>
<dbReference type="InterPro" id="IPR017978">
    <property type="entry name" value="GPCR_3_C"/>
</dbReference>
<keyword evidence="10" id="KW-0325">Glycoprotein</keyword>
<evidence type="ECO:0000256" key="5">
    <source>
        <dbReference type="ARBA" id="ARBA00022989"/>
    </source>
</evidence>
<feature type="transmembrane region" description="Helical" evidence="12">
    <location>
        <begin position="1711"/>
        <end position="1731"/>
    </location>
</feature>
<dbReference type="InterPro" id="IPR050726">
    <property type="entry name" value="mGluR"/>
</dbReference>
<dbReference type="Pfam" id="PF01094">
    <property type="entry name" value="ANF_receptor"/>
    <property type="match status" value="1"/>
</dbReference>
<dbReference type="GO" id="GO:0005886">
    <property type="term" value="C:plasma membrane"/>
    <property type="evidence" value="ECO:0007669"/>
    <property type="project" value="UniProtKB-SubCell"/>
</dbReference>
<feature type="transmembrane region" description="Helical" evidence="12">
    <location>
        <begin position="1635"/>
        <end position="1655"/>
    </location>
</feature>
<dbReference type="PRINTS" id="PR00248">
    <property type="entry name" value="GPCRMGR"/>
</dbReference>
<keyword evidence="8" id="KW-1015">Disulfide bond</keyword>
<evidence type="ECO:0000256" key="10">
    <source>
        <dbReference type="ARBA" id="ARBA00023180"/>
    </source>
</evidence>
<dbReference type="InterPro" id="IPR057774">
    <property type="entry name" value="D8C_UMOD/GP2/OIT3-like"/>
</dbReference>
<feature type="transmembrane region" description="Helical" evidence="12">
    <location>
        <begin position="1759"/>
        <end position="1781"/>
    </location>
</feature>
<dbReference type="Pfam" id="PF07562">
    <property type="entry name" value="NCD3G"/>
    <property type="match status" value="1"/>
</dbReference>
<feature type="transmembrane region" description="Helical" evidence="12">
    <location>
        <begin position="890"/>
        <end position="911"/>
    </location>
</feature>
<dbReference type="InterPro" id="IPR036055">
    <property type="entry name" value="LDL_receptor-like_sf"/>
</dbReference>
<sequence length="1894" mass="213552">MDSSLSFNFRVCGAGIEGSLPSNKAPSKNNSGDECTNYNTLNERDRAADFFSYNTIKCDAQLPNGWYRMAGRAGTVMPTHCVPRMHCGTLSPGWLNGKHPTVGEGVVKRMVCFTKDRECCHWYSLVLVRNCSGFIVYKFGQFPKSVDSYSLRYCGAGEASCRDKEGNIYDVGQSWNPNPLLICTCKPNLNVKCQTTGYGCWDFHGNAFLNGKEWLSDSMTKCACSNGLITCTKLSRPACTDEKAFFQLQDSNQIFGCSNGDFVKKEHVCNVVAECPDASDEVQCHDVICRDEEGQVLILKDVWKVSDCMNCECTQGLLKCKRTLEVNFPGNRLEYTPFTESCEQPECNTVEFLKARRETCEAIETVEGGHILLKGDSWEYQGCQFLFPGYKPTKGCPQMSPLFCHIHNGAVCYAKECPALPQLASQVRWGMKLCPGGLQLITSDDQCGILDPNCLLGNGSCKMACIWKNQTYLDGHHWTENGVDFFCSSEQERVRPGCYMEIGHVRCTGAFTDFCPFHTKFNLYWERTALDETVVRNCSEVDPELGGNFTNSCSSPCGEKTEWRYKESCFCEKECLRQDFSHKLSIVNLTNILELTRGFVDKATDFTNKELFFNYLSHWFQTGALLLNPVNHSNDMVTLNFLKVIFQRTQNESVFKPRSDFFCPNQVTSSQRWSLIQAIEDFTCRAPNLTRTFRFCPTLRSQQLLPEKNLVIGGGFENGRWAPVVRRGHCEDVDVLESDREEVDTRLLLYAKYIAYNYAERRIRSYNPQTRMFSLSAISQPPEALVIEENSGAGVTAFWERAYHIRVRLQVKIDPNQFSSRSDTVSSLSILPGNITSEASRASKKETPKLCSAMAILQHITHTAIFTWMLVEGIHLYIKLVKVFSVHKLYITYVVIGWGLPVAIVGLIAAIRPETYDMSKTYYEDVMCGSLKLPAEIIRDRCWLHDGEWLYKGPILAILVVNLVIFVVLLRVIFTKISQKYQTDKSVTELVAEEHKTNTVRNDLPESPVIKGNQFHQKPFKITDLSGNDFSLCKKMVRPHLILLWAALHFEPGSSDPKRFHRPGNVTLGVILPLHVKNSQDKCGEFYTLGLGYIEAITFAIGHINSDTNLLPNVTLGFDIRDYCDTPVLAMSTAYDFVKSNYLNELSEIDNITAPISAVLGAEDSSSSTLISSLLQVVGIPTMSPLSTSEELSSPYFSAFFRTIPPDREQAKAMVDIIEHYGWTYIAAVAIDNSYGRYGLRALEREAYDRRTFCVAFTEYFTHSGYKGKIKTIVKKLKAAENIKVVVLWSNYEPVKRFLAEATAQGLEGRTFLISEAITVSEDVLEENSAILKGALGIRPFLFKDEPMENHLRGITVKDTRSSANPWWEEFWTNHLNCSWKIGSKDACNDDAKVDQQAFSKLHTAFIPYLTDALYALAHAIDSMYKCKEPGGLLKNGKCPSTRSIIKPEDTLIYLRNVSFDGITGRIQFTKNGDPFSSSYDIVNFQKRGHRYENVKVGTWIGVARDKLTINSTLIKWSDLEDTEKPVSVCSQSCPPGTKQTATVSCCWECIKCPVGSISTEYSSQNCSQCPEQYMSNEEGTACLPLPVINIRWSDTSAVIFTFLTTVGLFGTCVTFTSFLKNRNTPLVKASNRELSFFLLFTIALCFVLTLLHLVQPSTVLCCIVYPWRYFVNTACVSVLFLKTNRLVQAFQAKVIPNWFKRYVVDRRRQFLVVSLLNMVEVILTVLWLVIDPPHEHQEVRPQTHVFHTCLPFRTKVGMVFRAVMFSYFIFLSVLASIYAFKARHLPENFNEARYIGFAMNVLLISWVSFYPVDSSLEGYYTTIVACATALVTAYGLLLCIFAPKLFVIVLHPEQNTHEFTKAEIGQFTSSASQVKMTVQPASGIENDSCCSTT</sequence>
<keyword evidence="9 15" id="KW-0675">Receptor</keyword>
<dbReference type="SUPFAM" id="SSF53822">
    <property type="entry name" value="Periplasmic binding protein-like I"/>
    <property type="match status" value="1"/>
</dbReference>
<dbReference type="FunFam" id="3.40.50.2300:FF:000253">
    <property type="entry name" value="Extracellular calcium-sensing receptor"/>
    <property type="match status" value="1"/>
</dbReference>
<comment type="caution">
    <text evidence="15">The sequence shown here is derived from an EMBL/GenBank/DDBJ whole genome shotgun (WGS) entry which is preliminary data.</text>
</comment>
<keyword evidence="7 12" id="KW-0472">Membrane</keyword>
<evidence type="ECO:0000256" key="11">
    <source>
        <dbReference type="ARBA" id="ARBA00023224"/>
    </source>
</evidence>
<dbReference type="PANTHER" id="PTHR24060">
    <property type="entry name" value="METABOTROPIC GLUTAMATE RECEPTOR"/>
    <property type="match status" value="1"/>
</dbReference>
<keyword evidence="11" id="KW-0807">Transducer</keyword>
<evidence type="ECO:0000259" key="13">
    <source>
        <dbReference type="PROSITE" id="PS50259"/>
    </source>
</evidence>
<dbReference type="InterPro" id="IPR017981">
    <property type="entry name" value="GPCR_2-like_7TM"/>
</dbReference>
<keyword evidence="5 12" id="KW-1133">Transmembrane helix</keyword>
<evidence type="ECO:0000313" key="15">
    <source>
        <dbReference type="EMBL" id="PFX20299.1"/>
    </source>
</evidence>
<organism evidence="15 16">
    <name type="scientific">Stylophora pistillata</name>
    <name type="common">Smooth cauliflower coral</name>
    <dbReference type="NCBI Taxonomy" id="50429"/>
    <lineage>
        <taxon>Eukaryota</taxon>
        <taxon>Metazoa</taxon>
        <taxon>Cnidaria</taxon>
        <taxon>Anthozoa</taxon>
        <taxon>Hexacorallia</taxon>
        <taxon>Scleractinia</taxon>
        <taxon>Astrocoeniina</taxon>
        <taxon>Pocilloporidae</taxon>
        <taxon>Stylophora</taxon>
    </lineage>
</organism>
<dbReference type="CDD" id="cd13953">
    <property type="entry name" value="7tm_classC_mGluR-like"/>
    <property type="match status" value="1"/>
</dbReference>
<keyword evidence="3 12" id="KW-0812">Transmembrane</keyword>
<keyword evidence="2" id="KW-1003">Cell membrane</keyword>
<dbReference type="PROSITE" id="PS50261">
    <property type="entry name" value="G_PROTEIN_RECEP_F2_4"/>
    <property type="match status" value="1"/>
</dbReference>
<dbReference type="Gene3D" id="3.40.50.2300">
    <property type="match status" value="2"/>
</dbReference>
<keyword evidence="4" id="KW-0732">Signal</keyword>
<evidence type="ECO:0000256" key="7">
    <source>
        <dbReference type="ARBA" id="ARBA00023136"/>
    </source>
</evidence>
<dbReference type="Proteomes" id="UP000225706">
    <property type="component" value="Unassembled WGS sequence"/>
</dbReference>
<dbReference type="Gene3D" id="2.10.50.30">
    <property type="entry name" value="GPCR, family 3, nine cysteines domain"/>
    <property type="match status" value="1"/>
</dbReference>
<dbReference type="InterPro" id="IPR000832">
    <property type="entry name" value="GPCR_2_secretin-like"/>
</dbReference>
<dbReference type="OrthoDB" id="5954541at2759"/>
<keyword evidence="16" id="KW-1185">Reference proteome</keyword>
<evidence type="ECO:0000256" key="1">
    <source>
        <dbReference type="ARBA" id="ARBA00004651"/>
    </source>
</evidence>
<dbReference type="InterPro" id="IPR000337">
    <property type="entry name" value="GPCR_3"/>
</dbReference>
<dbReference type="GO" id="GO:0004930">
    <property type="term" value="F:G protein-coupled receptor activity"/>
    <property type="evidence" value="ECO:0007669"/>
    <property type="project" value="UniProtKB-KW"/>
</dbReference>
<dbReference type="GO" id="GO:0007166">
    <property type="term" value="P:cell surface receptor signaling pathway"/>
    <property type="evidence" value="ECO:0007669"/>
    <property type="project" value="InterPro"/>
</dbReference>
<dbReference type="InterPro" id="IPR011500">
    <property type="entry name" value="GPCR_3_9-Cys_dom"/>
</dbReference>
<evidence type="ECO:0000256" key="9">
    <source>
        <dbReference type="ARBA" id="ARBA00023170"/>
    </source>
</evidence>
<feature type="transmembrane region" description="Helical" evidence="12">
    <location>
        <begin position="1598"/>
        <end position="1620"/>
    </location>
</feature>
<gene>
    <name evidence="15" type="primary">CASR</name>
    <name evidence="15" type="ORF">AWC38_SpisGene15247</name>
</gene>
<dbReference type="SUPFAM" id="SSF57424">
    <property type="entry name" value="LDL receptor-like module"/>
    <property type="match status" value="1"/>
</dbReference>
<reference evidence="16" key="1">
    <citation type="journal article" date="2017" name="bioRxiv">
        <title>Comparative analysis of the genomes of Stylophora pistillata and Acropora digitifera provides evidence for extensive differences between species of corals.</title>
        <authorList>
            <person name="Voolstra C.R."/>
            <person name="Li Y."/>
            <person name="Liew Y.J."/>
            <person name="Baumgarten S."/>
            <person name="Zoccola D."/>
            <person name="Flot J.-F."/>
            <person name="Tambutte S."/>
            <person name="Allemand D."/>
            <person name="Aranda M."/>
        </authorList>
    </citation>
    <scope>NUCLEOTIDE SEQUENCE [LARGE SCALE GENOMIC DNA]</scope>
</reference>
<evidence type="ECO:0000256" key="8">
    <source>
        <dbReference type="ARBA" id="ARBA00023157"/>
    </source>
</evidence>
<feature type="domain" description="G-protein coupled receptors family 2 profile 2" evidence="14">
    <location>
        <begin position="851"/>
        <end position="978"/>
    </location>
</feature>
<evidence type="ECO:0000313" key="16">
    <source>
        <dbReference type="Proteomes" id="UP000225706"/>
    </source>
</evidence>
<comment type="subcellular location">
    <subcellularLocation>
        <location evidence="1">Cell membrane</location>
        <topology evidence="1">Multi-pass membrane protein</topology>
    </subcellularLocation>
</comment>
<feature type="transmembrane region" description="Helical" evidence="12">
    <location>
        <begin position="856"/>
        <end position="878"/>
    </location>
</feature>
<dbReference type="InterPro" id="IPR001828">
    <property type="entry name" value="ANF_lig-bd_rcpt"/>
</dbReference>
<dbReference type="InterPro" id="IPR038550">
    <property type="entry name" value="GPCR_3_9-Cys_sf"/>
</dbReference>
<feature type="transmembrane region" description="Helical" evidence="12">
    <location>
        <begin position="1793"/>
        <end position="1813"/>
    </location>
</feature>
<protein>
    <submittedName>
        <fullName evidence="15">Extracellular calcium-sensing receptor</fullName>
    </submittedName>
</protein>
<evidence type="ECO:0000256" key="12">
    <source>
        <dbReference type="SAM" id="Phobius"/>
    </source>
</evidence>
<dbReference type="Pfam" id="PF23283">
    <property type="entry name" value="D8C_UMOD"/>
    <property type="match status" value="1"/>
</dbReference>
<evidence type="ECO:0000259" key="14">
    <source>
        <dbReference type="PROSITE" id="PS50261"/>
    </source>
</evidence>
<evidence type="ECO:0000256" key="2">
    <source>
        <dbReference type="ARBA" id="ARBA00022475"/>
    </source>
</evidence>
<evidence type="ECO:0000256" key="3">
    <source>
        <dbReference type="ARBA" id="ARBA00022692"/>
    </source>
</evidence>
<dbReference type="InterPro" id="IPR028082">
    <property type="entry name" value="Peripla_BP_I"/>
</dbReference>
<dbReference type="Pfam" id="PF00003">
    <property type="entry name" value="7tm_3"/>
    <property type="match status" value="1"/>
</dbReference>
<dbReference type="Gene3D" id="1.20.1070.10">
    <property type="entry name" value="Rhodopsin 7-helix transmembrane proteins"/>
    <property type="match status" value="1"/>
</dbReference>
<feature type="transmembrane region" description="Helical" evidence="12">
    <location>
        <begin position="1819"/>
        <end position="1842"/>
    </location>
</feature>
<dbReference type="EMBL" id="LSMT01000322">
    <property type="protein sequence ID" value="PFX20299.1"/>
    <property type="molecule type" value="Genomic_DNA"/>
</dbReference>